<evidence type="ECO:0000313" key="3">
    <source>
        <dbReference type="Proteomes" id="UP001221413"/>
    </source>
</evidence>
<keyword evidence="3" id="KW-1185">Reference proteome</keyword>
<evidence type="ECO:0000313" key="2">
    <source>
        <dbReference type="EMBL" id="KAJ6262296.1"/>
    </source>
</evidence>
<organism evidence="2 3">
    <name type="scientific">Drechslerella dactyloides</name>
    <name type="common">Nematode-trapping fungus</name>
    <name type="synonym">Arthrobotrys dactyloides</name>
    <dbReference type="NCBI Taxonomy" id="74499"/>
    <lineage>
        <taxon>Eukaryota</taxon>
        <taxon>Fungi</taxon>
        <taxon>Dikarya</taxon>
        <taxon>Ascomycota</taxon>
        <taxon>Pezizomycotina</taxon>
        <taxon>Orbiliomycetes</taxon>
        <taxon>Orbiliales</taxon>
        <taxon>Orbiliaceae</taxon>
        <taxon>Drechslerella</taxon>
    </lineage>
</organism>
<feature type="region of interest" description="Disordered" evidence="1">
    <location>
        <begin position="31"/>
        <end position="59"/>
    </location>
</feature>
<feature type="compositionally biased region" description="Acidic residues" evidence="1">
    <location>
        <begin position="42"/>
        <end position="59"/>
    </location>
</feature>
<reference evidence="2" key="1">
    <citation type="submission" date="2023-01" db="EMBL/GenBank/DDBJ databases">
        <title>The chitinases involved in constricting ring structure development in the nematode-trapping fungus Drechslerella dactyloides.</title>
        <authorList>
            <person name="Wang R."/>
            <person name="Zhang L."/>
            <person name="Tang P."/>
            <person name="Li S."/>
            <person name="Liang L."/>
        </authorList>
    </citation>
    <scope>NUCLEOTIDE SEQUENCE</scope>
    <source>
        <strain evidence="2">YMF1.00031</strain>
    </source>
</reference>
<protein>
    <submittedName>
        <fullName evidence="2">Uncharacterized protein</fullName>
    </submittedName>
</protein>
<proteinExistence type="predicted"/>
<gene>
    <name evidence="2" type="ORF">Dda_3103</name>
</gene>
<comment type="caution">
    <text evidence="2">The sequence shown here is derived from an EMBL/GenBank/DDBJ whole genome shotgun (WGS) entry which is preliminary data.</text>
</comment>
<evidence type="ECO:0000256" key="1">
    <source>
        <dbReference type="SAM" id="MobiDB-lite"/>
    </source>
</evidence>
<name>A0AAD6J1A6_DREDA</name>
<dbReference type="AlphaFoldDB" id="A0AAD6J1A6"/>
<dbReference type="EMBL" id="JAQGDS010000003">
    <property type="protein sequence ID" value="KAJ6262296.1"/>
    <property type="molecule type" value="Genomic_DNA"/>
</dbReference>
<dbReference type="Proteomes" id="UP001221413">
    <property type="component" value="Unassembled WGS sequence"/>
</dbReference>
<accession>A0AAD6J1A6</accession>
<sequence length="59" mass="6500">MLGRGGQRVVFAAWTADLWPRMAVEQVLPGRGGLDSLTMPGDIEDEDEDEDEDGMFGME</sequence>